<sequence length="386" mass="42249">MPGQNNGRNSSIPRGYRPEDTDARKGWVKDFSGVELDDTLKDDVEDLRGIIENHVGFLNMPMAVVGPLLLDGTYAKGEFCVPICTLEGTLAMSMNRGMYASLTSGGTKLKHFRQELSRAPVFIFNNLDESTDFQNWVSNNETQIIEIAESTTNHGKVLRIDQYPVQNYVILDLVMDTSNAAGQNMVTLAAKVACEFIQEQTNHNYFLESNLNSDKKASVRNMLLGRGHGVIAETTIKNSVMKRILKVDPDILYDNWMYFPIVSSMAGTHGNGVHVSNALTAIYLATGQDTACVAENSIAHLGLEKTGAGLKFKLTLPSLTVGTVGGGTRLKMQKQNLELLGCHEGENSSKKLAEIIAGATLALELSLFCAIGSHTWTDAHMKYGRK</sequence>
<dbReference type="InterPro" id="IPR023076">
    <property type="entry name" value="HMG_CoA_Rdtase_CS"/>
</dbReference>
<dbReference type="InterPro" id="IPR002202">
    <property type="entry name" value="HMG_CoA_Rdtase"/>
</dbReference>
<dbReference type="SUPFAM" id="SSF56542">
    <property type="entry name" value="Substrate-binding domain of HMG-CoA reductase"/>
    <property type="match status" value="1"/>
</dbReference>
<dbReference type="SUPFAM" id="SSF55035">
    <property type="entry name" value="NAD-binding domain of HMG-CoA reductase"/>
    <property type="match status" value="1"/>
</dbReference>
<dbReference type="Gene3D" id="3.30.70.420">
    <property type="entry name" value="Hydroxymethylglutaryl-CoA reductase, class I/II, NAD/NADP-binding domain"/>
    <property type="match status" value="1"/>
</dbReference>
<dbReference type="PRINTS" id="PR00071">
    <property type="entry name" value="HMGCOARDTASE"/>
</dbReference>
<dbReference type="InterPro" id="IPR009023">
    <property type="entry name" value="HMG_CoA_Rdtase_NAD(P)-bd_sf"/>
</dbReference>
<dbReference type="EMBL" id="UINC01017258">
    <property type="protein sequence ID" value="SVA71314.1"/>
    <property type="molecule type" value="Genomic_DNA"/>
</dbReference>
<organism evidence="4">
    <name type="scientific">marine metagenome</name>
    <dbReference type="NCBI Taxonomy" id="408172"/>
    <lineage>
        <taxon>unclassified sequences</taxon>
        <taxon>metagenomes</taxon>
        <taxon>ecological metagenomes</taxon>
    </lineage>
</organism>
<dbReference type="PANTHER" id="PTHR10572:SF24">
    <property type="entry name" value="3-HYDROXY-3-METHYLGLUTARYL-COENZYME A REDUCTASE"/>
    <property type="match status" value="1"/>
</dbReference>
<evidence type="ECO:0000256" key="1">
    <source>
        <dbReference type="ARBA" id="ARBA00007661"/>
    </source>
</evidence>
<dbReference type="Gene3D" id="3.90.770.10">
    <property type="entry name" value="3-hydroxy-3-methylglutaryl-coenzyme A Reductase, Chain A, domain 2"/>
    <property type="match status" value="1"/>
</dbReference>
<dbReference type="Pfam" id="PF00368">
    <property type="entry name" value="HMG-CoA_red"/>
    <property type="match status" value="1"/>
</dbReference>
<reference evidence="4" key="1">
    <citation type="submission" date="2018-05" db="EMBL/GenBank/DDBJ databases">
        <authorList>
            <person name="Lanie J.A."/>
            <person name="Ng W.-L."/>
            <person name="Kazmierczak K.M."/>
            <person name="Andrzejewski T.M."/>
            <person name="Davidsen T.M."/>
            <person name="Wayne K.J."/>
            <person name="Tettelin H."/>
            <person name="Glass J.I."/>
            <person name="Rusch D."/>
            <person name="Podicherti R."/>
            <person name="Tsui H.-C.T."/>
            <person name="Winkler M.E."/>
        </authorList>
    </citation>
    <scope>NUCLEOTIDE SEQUENCE</scope>
</reference>
<dbReference type="PANTHER" id="PTHR10572">
    <property type="entry name" value="3-HYDROXY-3-METHYLGLUTARYL-COENZYME A REDUCTASE"/>
    <property type="match status" value="1"/>
</dbReference>
<evidence type="ECO:0000256" key="2">
    <source>
        <dbReference type="ARBA" id="ARBA00023002"/>
    </source>
</evidence>
<dbReference type="PROSITE" id="PS50065">
    <property type="entry name" value="HMG_COA_REDUCTASE_4"/>
    <property type="match status" value="1"/>
</dbReference>
<keyword evidence="2" id="KW-0560">Oxidoreductase</keyword>
<evidence type="ECO:0008006" key="5">
    <source>
        <dbReference type="Google" id="ProtNLM"/>
    </source>
</evidence>
<feature type="compositionally biased region" description="Polar residues" evidence="3">
    <location>
        <begin position="1"/>
        <end position="12"/>
    </location>
</feature>
<accession>A0A381Y2S8</accession>
<dbReference type="GO" id="GO:0004420">
    <property type="term" value="F:hydroxymethylglutaryl-CoA reductase (NADPH) activity"/>
    <property type="evidence" value="ECO:0007669"/>
    <property type="project" value="InterPro"/>
</dbReference>
<gene>
    <name evidence="4" type="ORF">METZ01_LOCUS124168</name>
</gene>
<comment type="similarity">
    <text evidence="1">Belongs to the HMG-CoA reductase family.</text>
</comment>
<dbReference type="InterPro" id="IPR009029">
    <property type="entry name" value="HMG_CoA_Rdtase_sub-bd_dom_sf"/>
</dbReference>
<protein>
    <recommendedName>
        <fullName evidence="5">Hydroxymethylglutaryl-CoA reductase (NADPH)</fullName>
    </recommendedName>
</protein>
<dbReference type="GO" id="GO:0015936">
    <property type="term" value="P:coenzyme A metabolic process"/>
    <property type="evidence" value="ECO:0007669"/>
    <property type="project" value="InterPro"/>
</dbReference>
<evidence type="ECO:0000313" key="4">
    <source>
        <dbReference type="EMBL" id="SVA71314.1"/>
    </source>
</evidence>
<dbReference type="InterPro" id="IPR023074">
    <property type="entry name" value="HMG_CoA_Rdtase_cat_sf"/>
</dbReference>
<dbReference type="AlphaFoldDB" id="A0A381Y2S8"/>
<evidence type="ECO:0000256" key="3">
    <source>
        <dbReference type="SAM" id="MobiDB-lite"/>
    </source>
</evidence>
<proteinExistence type="inferred from homology"/>
<name>A0A381Y2S8_9ZZZZ</name>
<feature type="region of interest" description="Disordered" evidence="3">
    <location>
        <begin position="1"/>
        <end position="22"/>
    </location>
</feature>
<dbReference type="PROSITE" id="PS00318">
    <property type="entry name" value="HMG_COA_REDUCTASE_2"/>
    <property type="match status" value="1"/>
</dbReference>